<feature type="compositionally biased region" description="Low complexity" evidence="1">
    <location>
        <begin position="116"/>
        <end position="128"/>
    </location>
</feature>
<name>A0ABQ4EMA4_9ACTN</name>
<dbReference type="RefSeq" id="WP_203857223.1">
    <property type="nucleotide sequence ID" value="NZ_BAAAZQ010000007.1"/>
</dbReference>
<evidence type="ECO:0000313" key="4">
    <source>
        <dbReference type="Proteomes" id="UP000621500"/>
    </source>
</evidence>
<dbReference type="EMBL" id="BONX01000011">
    <property type="protein sequence ID" value="GIG95642.1"/>
    <property type="molecule type" value="Genomic_DNA"/>
</dbReference>
<reference evidence="3 4" key="1">
    <citation type="submission" date="2021-01" db="EMBL/GenBank/DDBJ databases">
        <title>Whole genome shotgun sequence of Plantactinospora mayteni NBRC 109088.</title>
        <authorList>
            <person name="Komaki H."/>
            <person name="Tamura T."/>
        </authorList>
    </citation>
    <scope>NUCLEOTIDE SEQUENCE [LARGE SCALE GENOMIC DNA]</scope>
    <source>
        <strain evidence="3 4">NBRC 109088</strain>
    </source>
</reference>
<dbReference type="InterPro" id="IPR036390">
    <property type="entry name" value="WH_DNA-bd_sf"/>
</dbReference>
<keyword evidence="4" id="KW-1185">Reference proteome</keyword>
<feature type="region of interest" description="Disordered" evidence="1">
    <location>
        <begin position="99"/>
        <end position="134"/>
    </location>
</feature>
<dbReference type="SUPFAM" id="SSF46785">
    <property type="entry name" value="Winged helix' DNA-binding domain"/>
    <property type="match status" value="1"/>
</dbReference>
<accession>A0ABQ4EMA4</accession>
<evidence type="ECO:0000256" key="1">
    <source>
        <dbReference type="SAM" id="MobiDB-lite"/>
    </source>
</evidence>
<proteinExistence type="predicted"/>
<sequence length="134" mass="14446">MTTPVPLREPTFLILTALAREPMHGYGIVTEVAALSDGRLTLRPGTLYGALDRLTDEGLVEPDREEIVGGRLRRYYRLTDTGGSVLAAETERLRRNVEAASQRLRARTARASEGSAARPAPAVRPAVRLAGGPA</sequence>
<evidence type="ECO:0000259" key="2">
    <source>
        <dbReference type="Pfam" id="PF03551"/>
    </source>
</evidence>
<feature type="domain" description="Transcription regulator PadR N-terminal" evidence="2">
    <location>
        <begin position="14"/>
        <end position="87"/>
    </location>
</feature>
<dbReference type="InterPro" id="IPR052509">
    <property type="entry name" value="Metal_resp_DNA-bind_regulator"/>
</dbReference>
<dbReference type="PANTHER" id="PTHR33169:SF13">
    <property type="entry name" value="PADR-FAMILY TRANSCRIPTIONAL REGULATOR"/>
    <property type="match status" value="1"/>
</dbReference>
<protein>
    <recommendedName>
        <fullName evidence="2">Transcription regulator PadR N-terminal domain-containing protein</fullName>
    </recommendedName>
</protein>
<gene>
    <name evidence="3" type="ORF">Pma05_22150</name>
</gene>
<organism evidence="3 4">
    <name type="scientific">Plantactinospora mayteni</name>
    <dbReference type="NCBI Taxonomy" id="566021"/>
    <lineage>
        <taxon>Bacteria</taxon>
        <taxon>Bacillati</taxon>
        <taxon>Actinomycetota</taxon>
        <taxon>Actinomycetes</taxon>
        <taxon>Micromonosporales</taxon>
        <taxon>Micromonosporaceae</taxon>
        <taxon>Plantactinospora</taxon>
    </lineage>
</organism>
<dbReference type="InterPro" id="IPR005149">
    <property type="entry name" value="Tscrpt_reg_PadR_N"/>
</dbReference>
<dbReference type="Pfam" id="PF03551">
    <property type="entry name" value="PadR"/>
    <property type="match status" value="1"/>
</dbReference>
<dbReference type="PANTHER" id="PTHR33169">
    <property type="entry name" value="PADR-FAMILY TRANSCRIPTIONAL REGULATOR"/>
    <property type="match status" value="1"/>
</dbReference>
<evidence type="ECO:0000313" key="3">
    <source>
        <dbReference type="EMBL" id="GIG95642.1"/>
    </source>
</evidence>
<dbReference type="Proteomes" id="UP000621500">
    <property type="component" value="Unassembled WGS sequence"/>
</dbReference>
<dbReference type="InterPro" id="IPR036388">
    <property type="entry name" value="WH-like_DNA-bd_sf"/>
</dbReference>
<dbReference type="Gene3D" id="1.10.10.10">
    <property type="entry name" value="Winged helix-like DNA-binding domain superfamily/Winged helix DNA-binding domain"/>
    <property type="match status" value="1"/>
</dbReference>
<comment type="caution">
    <text evidence="3">The sequence shown here is derived from an EMBL/GenBank/DDBJ whole genome shotgun (WGS) entry which is preliminary data.</text>
</comment>